<dbReference type="InterPro" id="IPR014710">
    <property type="entry name" value="RmlC-like_jellyroll"/>
</dbReference>
<accession>A0A0G1RMD0</accession>
<dbReference type="STRING" id="1618358.UX80_C0004G0052"/>
<dbReference type="PANTHER" id="PTHR43346:SF1">
    <property type="entry name" value="QUERCETIN 2,3-DIOXYGENASE-RELATED"/>
    <property type="match status" value="1"/>
</dbReference>
<dbReference type="Proteomes" id="UP000034307">
    <property type="component" value="Unassembled WGS sequence"/>
</dbReference>
<dbReference type="InterPro" id="IPR052538">
    <property type="entry name" value="Flavonoid_dioxygenase-like"/>
</dbReference>
<gene>
    <name evidence="2" type="ORF">UX80_C0004G0052</name>
</gene>
<comment type="caution">
    <text evidence="2">The sequence shown here is derived from an EMBL/GenBank/DDBJ whole genome shotgun (WGS) entry which is preliminary data.</text>
</comment>
<reference evidence="2 3" key="1">
    <citation type="journal article" date="2015" name="Nature">
        <title>rRNA introns, odd ribosomes, and small enigmatic genomes across a large radiation of phyla.</title>
        <authorList>
            <person name="Brown C.T."/>
            <person name="Hug L.A."/>
            <person name="Thomas B.C."/>
            <person name="Sharon I."/>
            <person name="Castelle C.J."/>
            <person name="Singh A."/>
            <person name="Wilkins M.J."/>
            <person name="Williams K.H."/>
            <person name="Banfield J.F."/>
        </authorList>
    </citation>
    <scope>NUCLEOTIDE SEQUENCE [LARGE SCALE GENOMIC DNA]</scope>
</reference>
<protein>
    <submittedName>
        <fullName evidence="2">Cupin 2 conserved barrel domain protein</fullName>
    </submittedName>
</protein>
<dbReference type="InterPro" id="IPR013096">
    <property type="entry name" value="Cupin_2"/>
</dbReference>
<dbReference type="CDD" id="cd02223">
    <property type="entry name" value="cupin_Bh2720-like"/>
    <property type="match status" value="1"/>
</dbReference>
<dbReference type="Gene3D" id="2.60.120.10">
    <property type="entry name" value="Jelly Rolls"/>
    <property type="match status" value="1"/>
</dbReference>
<feature type="domain" description="Cupin type-2" evidence="1">
    <location>
        <begin position="29"/>
        <end position="97"/>
    </location>
</feature>
<name>A0A0G1RMD0_9BACT</name>
<dbReference type="PANTHER" id="PTHR43346">
    <property type="entry name" value="LIGAND BINDING DOMAIN PROTEIN, PUTATIVE (AFU_ORTHOLOGUE AFUA_6G14370)-RELATED"/>
    <property type="match status" value="1"/>
</dbReference>
<dbReference type="Pfam" id="PF07883">
    <property type="entry name" value="Cupin_2"/>
    <property type="match status" value="1"/>
</dbReference>
<evidence type="ECO:0000313" key="3">
    <source>
        <dbReference type="Proteomes" id="UP000034307"/>
    </source>
</evidence>
<sequence>MIQDIVSKAKANTDFRQVLENGPHTQIVIMSIPVGGDIGEETHTDNDQVLFLVEGEGKVVLNGVKSPYKTGDIILVTAGTKHNFINTGTTDLKIITTYSPPHHPAGTVHKTKADAESYS</sequence>
<dbReference type="EMBL" id="LCNO01000004">
    <property type="protein sequence ID" value="KKU58301.1"/>
    <property type="molecule type" value="Genomic_DNA"/>
</dbReference>
<organism evidence="2 3">
    <name type="scientific">Candidatus Amesbacteria bacterium GW2011_GWA2_47_11b</name>
    <dbReference type="NCBI Taxonomy" id="1618358"/>
    <lineage>
        <taxon>Bacteria</taxon>
        <taxon>Candidatus Amesiibacteriota</taxon>
    </lineage>
</organism>
<dbReference type="SUPFAM" id="SSF51182">
    <property type="entry name" value="RmlC-like cupins"/>
    <property type="match status" value="1"/>
</dbReference>
<evidence type="ECO:0000259" key="1">
    <source>
        <dbReference type="Pfam" id="PF07883"/>
    </source>
</evidence>
<evidence type="ECO:0000313" key="2">
    <source>
        <dbReference type="EMBL" id="KKU58301.1"/>
    </source>
</evidence>
<dbReference type="InterPro" id="IPR011051">
    <property type="entry name" value="RmlC_Cupin_sf"/>
</dbReference>
<proteinExistence type="predicted"/>
<dbReference type="AlphaFoldDB" id="A0A0G1RMD0"/>